<feature type="transmembrane region" description="Helical" evidence="8">
    <location>
        <begin position="233"/>
        <end position="253"/>
    </location>
</feature>
<comment type="caution">
    <text evidence="11">The sequence shown here is derived from an EMBL/GenBank/DDBJ whole genome shotgun (WGS) entry which is preliminary data.</text>
</comment>
<name>A0ABS4T567_9MICC</name>
<feature type="domain" description="Na+/H+ antiporter MnhB subunit-related protein" evidence="9">
    <location>
        <begin position="231"/>
        <end position="345"/>
    </location>
</feature>
<evidence type="ECO:0000256" key="1">
    <source>
        <dbReference type="ARBA" id="ARBA00004651"/>
    </source>
</evidence>
<evidence type="ECO:0000256" key="6">
    <source>
        <dbReference type="ARBA" id="ARBA00023136"/>
    </source>
</evidence>
<dbReference type="Pfam" id="PF04039">
    <property type="entry name" value="MnhB"/>
    <property type="match status" value="1"/>
</dbReference>
<keyword evidence="3" id="KW-1003">Cell membrane</keyword>
<feature type="transmembrane region" description="Helical" evidence="8">
    <location>
        <begin position="195"/>
        <end position="212"/>
    </location>
</feature>
<evidence type="ECO:0000313" key="12">
    <source>
        <dbReference type="Proteomes" id="UP001519331"/>
    </source>
</evidence>
<proteinExistence type="inferred from homology"/>
<evidence type="ECO:0000256" key="2">
    <source>
        <dbReference type="ARBA" id="ARBA00009425"/>
    </source>
</evidence>
<evidence type="ECO:0000256" key="3">
    <source>
        <dbReference type="ARBA" id="ARBA00022475"/>
    </source>
</evidence>
<evidence type="ECO:0000256" key="7">
    <source>
        <dbReference type="SAM" id="MobiDB-lite"/>
    </source>
</evidence>
<keyword evidence="5 8" id="KW-1133">Transmembrane helix</keyword>
<dbReference type="Proteomes" id="UP001519331">
    <property type="component" value="Unassembled WGS sequence"/>
</dbReference>
<evidence type="ECO:0000313" key="11">
    <source>
        <dbReference type="EMBL" id="MBP2319295.1"/>
    </source>
</evidence>
<keyword evidence="6 8" id="KW-0472">Membrane</keyword>
<feature type="transmembrane region" description="Helical" evidence="8">
    <location>
        <begin position="259"/>
        <end position="277"/>
    </location>
</feature>
<feature type="transmembrane region" description="Helical" evidence="8">
    <location>
        <begin position="12"/>
        <end position="31"/>
    </location>
</feature>
<feature type="transmembrane region" description="Helical" evidence="8">
    <location>
        <begin position="36"/>
        <end position="56"/>
    </location>
</feature>
<dbReference type="InterPro" id="IPR050622">
    <property type="entry name" value="CPA3_antiporter_subunitB"/>
</dbReference>
<feature type="region of interest" description="Disordered" evidence="7">
    <location>
        <begin position="89"/>
        <end position="120"/>
    </location>
</feature>
<dbReference type="PANTHER" id="PTHR33932">
    <property type="entry name" value="NA(+)/H(+) ANTIPORTER SUBUNIT B"/>
    <property type="match status" value="1"/>
</dbReference>
<feature type="transmembrane region" description="Helical" evidence="8">
    <location>
        <begin position="62"/>
        <end position="82"/>
    </location>
</feature>
<dbReference type="RefSeq" id="WP_210050232.1">
    <property type="nucleotide sequence ID" value="NZ_JAGINX010000001.1"/>
</dbReference>
<accession>A0ABS4T567</accession>
<sequence length="361" mass="37066">MSGLLPEDLSQAVPDIALGLALMVAAGCALIPRSRLALAAGFLGLGALTSLVWLRLGSVDVGLAEAGLGGGILGALLVWLAIRSPDSPAPDSAEAPSAHAPSADAAQHDGGSAGSGSSRSRLARITARARVTAPARILLGCAAGAAISVGLCLAWLQVLPALPAWSGPLQEQMEGTGVTHEITGVLLAFRAYDTLLESAVLMLAAVAVMTLGRDAGLHQLSLPQPEVTSPLRWLVRLCAPVLLLAGLWLLFAGSSDSGGAFQSGAVLCALLILLRIVDALPSRERTEPWIRPVLIGGVVVFILAGLVGPLLADPLLSEAWLSWDPQWATAAVLTVEILLTAGIAVGLFLMYLTLENPEGVQ</sequence>
<dbReference type="Pfam" id="PF13244">
    <property type="entry name" value="MbhD"/>
    <property type="match status" value="1"/>
</dbReference>
<evidence type="ECO:0000256" key="8">
    <source>
        <dbReference type="SAM" id="Phobius"/>
    </source>
</evidence>
<evidence type="ECO:0000259" key="10">
    <source>
        <dbReference type="Pfam" id="PF13244"/>
    </source>
</evidence>
<protein>
    <submittedName>
        <fullName evidence="11">Multisubunit Na+/H+ antiporter MnhB subunit/uncharacterized MnhB-related membrane protein</fullName>
    </submittedName>
</protein>
<dbReference type="PANTHER" id="PTHR33932:SF4">
    <property type="entry name" value="NA(+)_H(+) ANTIPORTER SUBUNIT B"/>
    <property type="match status" value="1"/>
</dbReference>
<organism evidence="11 12">
    <name type="scientific">Nesterenkonia lacusekhoensis</name>
    <dbReference type="NCBI Taxonomy" id="150832"/>
    <lineage>
        <taxon>Bacteria</taxon>
        <taxon>Bacillati</taxon>
        <taxon>Actinomycetota</taxon>
        <taxon>Actinomycetes</taxon>
        <taxon>Micrococcales</taxon>
        <taxon>Micrococcaceae</taxon>
        <taxon>Nesterenkonia</taxon>
    </lineage>
</organism>
<gene>
    <name evidence="11" type="ORF">JOF45_002314</name>
</gene>
<feature type="transmembrane region" description="Helical" evidence="8">
    <location>
        <begin position="289"/>
        <end position="311"/>
    </location>
</feature>
<reference evidence="11 12" key="1">
    <citation type="submission" date="2021-03" db="EMBL/GenBank/DDBJ databases">
        <title>Sequencing the genomes of 1000 actinobacteria strains.</title>
        <authorList>
            <person name="Klenk H.-P."/>
        </authorList>
    </citation>
    <scope>NUCLEOTIDE SEQUENCE [LARGE SCALE GENOMIC DNA]</scope>
    <source>
        <strain evidence="11 12">DSM 12544</strain>
    </source>
</reference>
<keyword evidence="12" id="KW-1185">Reference proteome</keyword>
<dbReference type="InterPro" id="IPR007182">
    <property type="entry name" value="MnhB"/>
</dbReference>
<feature type="transmembrane region" description="Helical" evidence="8">
    <location>
        <begin position="331"/>
        <end position="354"/>
    </location>
</feature>
<evidence type="ECO:0000256" key="4">
    <source>
        <dbReference type="ARBA" id="ARBA00022692"/>
    </source>
</evidence>
<keyword evidence="4 8" id="KW-0812">Transmembrane</keyword>
<comment type="subcellular location">
    <subcellularLocation>
        <location evidence="1">Cell membrane</location>
        <topology evidence="1">Multi-pass membrane protein</topology>
    </subcellularLocation>
</comment>
<feature type="domain" description="MrpA C-terminal/MbhD" evidence="10">
    <location>
        <begin position="21"/>
        <end position="84"/>
    </location>
</feature>
<evidence type="ECO:0000256" key="5">
    <source>
        <dbReference type="ARBA" id="ARBA00022989"/>
    </source>
</evidence>
<dbReference type="InterPro" id="IPR025383">
    <property type="entry name" value="MrpA_C/MbhD"/>
</dbReference>
<dbReference type="EMBL" id="JAGINX010000001">
    <property type="protein sequence ID" value="MBP2319295.1"/>
    <property type="molecule type" value="Genomic_DNA"/>
</dbReference>
<feature type="transmembrane region" description="Helical" evidence="8">
    <location>
        <begin position="137"/>
        <end position="158"/>
    </location>
</feature>
<evidence type="ECO:0000259" key="9">
    <source>
        <dbReference type="Pfam" id="PF04039"/>
    </source>
</evidence>
<comment type="similarity">
    <text evidence="2">Belongs to the CPA3 antiporters (TC 2.A.63) subunit B family.</text>
</comment>